<name>A0A5B8S487_9SPHN</name>
<dbReference type="KEGG" id="ngf:FRF71_08460"/>
<proteinExistence type="predicted"/>
<dbReference type="GO" id="GO:0003677">
    <property type="term" value="F:DNA binding"/>
    <property type="evidence" value="ECO:0007669"/>
    <property type="project" value="UniProtKB-KW"/>
</dbReference>
<sequence>MSVLTPIAEDLWTNEAEPRLIGGKLDSGKIVFPMPAGDAAAGVEPYPLSRKGTLWSFTRQDFRPKSPYEGPGESQHDFVPYLLGYIEIPGEVIVESLIVDAKLEDLKLGMPMELTIVPFNSQHTTFAFRPERAA</sequence>
<dbReference type="OrthoDB" id="4303499at2"/>
<dbReference type="EMBL" id="CP042345">
    <property type="protein sequence ID" value="QEA16163.1"/>
    <property type="molecule type" value="Genomic_DNA"/>
</dbReference>
<evidence type="ECO:0000313" key="3">
    <source>
        <dbReference type="Proteomes" id="UP000321172"/>
    </source>
</evidence>
<dbReference type="SUPFAM" id="SSF50249">
    <property type="entry name" value="Nucleic acid-binding proteins"/>
    <property type="match status" value="1"/>
</dbReference>
<protein>
    <submittedName>
        <fullName evidence="2">DNA-binding protein</fullName>
    </submittedName>
</protein>
<keyword evidence="2" id="KW-0238">DNA-binding</keyword>
<feature type="domain" description="ChsH2 C-terminal OB-fold" evidence="1">
    <location>
        <begin position="47"/>
        <end position="116"/>
    </location>
</feature>
<evidence type="ECO:0000259" key="1">
    <source>
        <dbReference type="Pfam" id="PF01796"/>
    </source>
</evidence>
<dbReference type="Pfam" id="PF01796">
    <property type="entry name" value="OB_ChsH2_C"/>
    <property type="match status" value="1"/>
</dbReference>
<reference evidence="2 3" key="1">
    <citation type="journal article" date="2013" name="J. Microbiol. Biotechnol.">
        <title>Novosphingobium ginsenosidimutans sp. nov., with the ability to convert ginsenoside.</title>
        <authorList>
            <person name="Kim J.K."/>
            <person name="He D."/>
            <person name="Liu Q.M."/>
            <person name="Park H.Y."/>
            <person name="Jung M.S."/>
            <person name="Yoon M.H."/>
            <person name="Kim S.C."/>
            <person name="Im W.T."/>
        </authorList>
    </citation>
    <scope>NUCLEOTIDE SEQUENCE [LARGE SCALE GENOMIC DNA]</scope>
    <source>
        <strain evidence="2 3">FW-6</strain>
    </source>
</reference>
<organism evidence="2 3">
    <name type="scientific">Novosphingobium ginsenosidimutans</name>
    <dbReference type="NCBI Taxonomy" id="1176536"/>
    <lineage>
        <taxon>Bacteria</taxon>
        <taxon>Pseudomonadati</taxon>
        <taxon>Pseudomonadota</taxon>
        <taxon>Alphaproteobacteria</taxon>
        <taxon>Sphingomonadales</taxon>
        <taxon>Sphingomonadaceae</taxon>
        <taxon>Novosphingobium</taxon>
    </lineage>
</organism>
<dbReference type="RefSeq" id="WP_147090226.1">
    <property type="nucleotide sequence ID" value="NZ_BAABJD010000006.1"/>
</dbReference>
<dbReference type="InterPro" id="IPR002878">
    <property type="entry name" value="ChsH2_C"/>
</dbReference>
<keyword evidence="3" id="KW-1185">Reference proteome</keyword>
<evidence type="ECO:0000313" key="2">
    <source>
        <dbReference type="EMBL" id="QEA16163.1"/>
    </source>
</evidence>
<dbReference type="InterPro" id="IPR012340">
    <property type="entry name" value="NA-bd_OB-fold"/>
</dbReference>
<accession>A0A5B8S487</accession>
<dbReference type="AlphaFoldDB" id="A0A5B8S487"/>
<gene>
    <name evidence="2" type="ORF">FRF71_08460</name>
</gene>
<dbReference type="Proteomes" id="UP000321172">
    <property type="component" value="Chromosome"/>
</dbReference>